<dbReference type="InterPro" id="IPR037120">
    <property type="entry name" value="Haem_peroxidase_sf_animal"/>
</dbReference>
<sequence length="674" mass="76212">MPLLRQTSAYWFLAAKKDIKVALEVPTTLDNVPGGVKMAFGSVLIAVVMWTSLQFGVQFGLMSPIDIQALRIPVSLQAYETYFGGFPYTSQQRTQRSFQKKFSRLPHVNQDSIDESIKFSESNLGRETRMENTLIWSDTRVRQETPQHGQLIESCPTAEALRHGKDALIATKASLYMSHRHCQTYGIDDDDCGVFVMSMNMSDTSLGDKCAALYSESNECDDQYRSLDGSCNHANHQAWGKAHTSYLRLLDPDYADGIQSPRKPKQGKSLPSARAVSSEMIGDNSVEDNSRTQSLVEWTEFVEHDLTHTPVTKMVHTGNSIMCCRQDGSFLAPRYIHPSCMPISVSNNDPFYSKYRQRCMNYVRSLTAMRPDCHFGPAEQMNQATHLLDGSMIYGTTNDKAKSLRTYTNGRLATVVKDGNEFLPEADKPMQHCQVSSNSSACYKSGDMRVNLHPQLTVMHTLWQREHNRVAQQLATVNPDWDDETLYQEARKVVIAEIQHITYNEWLPLVLGKKQVAKLAMQLKKTGFSSDFNENVNPSVSNSFATAAMRFRFSMMDGNIELYDEDRTTNKSLKLRDHFNEPETVEEEGHFDALVRGLATQGSQKNDISYSNDLTEMLYKEGIAFGMDVVSLDIQRGRDHGLPGYNKFRKFCGRKAAKSFNDFLDVMPKSNQMK</sequence>
<dbReference type="Pfam" id="PF03098">
    <property type="entry name" value="An_peroxidase"/>
    <property type="match status" value="1"/>
</dbReference>
<keyword evidence="5" id="KW-0732">Signal</keyword>
<dbReference type="SUPFAM" id="SSF48113">
    <property type="entry name" value="Heme-dependent peroxidases"/>
    <property type="match status" value="1"/>
</dbReference>
<evidence type="ECO:0008006" key="10">
    <source>
        <dbReference type="Google" id="ProtNLM"/>
    </source>
</evidence>
<evidence type="ECO:0000256" key="6">
    <source>
        <dbReference type="ARBA" id="ARBA00023004"/>
    </source>
</evidence>
<name>A0AAD8AB37_DIPPU</name>
<dbReference type="GO" id="GO:0022412">
    <property type="term" value="P:cellular process involved in reproduction in multicellular organism"/>
    <property type="evidence" value="ECO:0007669"/>
    <property type="project" value="UniProtKB-ARBA"/>
</dbReference>
<dbReference type="Gene3D" id="1.10.640.10">
    <property type="entry name" value="Haem peroxidase domain superfamily, animal type"/>
    <property type="match status" value="1"/>
</dbReference>
<dbReference type="GO" id="GO:0006979">
    <property type="term" value="P:response to oxidative stress"/>
    <property type="evidence" value="ECO:0007669"/>
    <property type="project" value="InterPro"/>
</dbReference>
<dbReference type="InterPro" id="IPR019791">
    <property type="entry name" value="Haem_peroxidase_animal"/>
</dbReference>
<feature type="region of interest" description="Disordered" evidence="7">
    <location>
        <begin position="257"/>
        <end position="289"/>
    </location>
</feature>
<evidence type="ECO:0000313" key="8">
    <source>
        <dbReference type="EMBL" id="KAJ9595022.1"/>
    </source>
</evidence>
<organism evidence="8 9">
    <name type="scientific">Diploptera punctata</name>
    <name type="common">Pacific beetle cockroach</name>
    <dbReference type="NCBI Taxonomy" id="6984"/>
    <lineage>
        <taxon>Eukaryota</taxon>
        <taxon>Metazoa</taxon>
        <taxon>Ecdysozoa</taxon>
        <taxon>Arthropoda</taxon>
        <taxon>Hexapoda</taxon>
        <taxon>Insecta</taxon>
        <taxon>Pterygota</taxon>
        <taxon>Neoptera</taxon>
        <taxon>Polyneoptera</taxon>
        <taxon>Dictyoptera</taxon>
        <taxon>Blattodea</taxon>
        <taxon>Blaberoidea</taxon>
        <taxon>Blaberidae</taxon>
        <taxon>Diplopterinae</taxon>
        <taxon>Diploptera</taxon>
    </lineage>
</organism>
<dbReference type="PANTHER" id="PTHR11475">
    <property type="entry name" value="OXIDASE/PEROXIDASE"/>
    <property type="match status" value="1"/>
</dbReference>
<dbReference type="GO" id="GO:0004601">
    <property type="term" value="F:peroxidase activity"/>
    <property type="evidence" value="ECO:0007669"/>
    <property type="project" value="UniProtKB-KW"/>
</dbReference>
<dbReference type="PANTHER" id="PTHR11475:SF125">
    <property type="entry name" value="GH11385P"/>
    <property type="match status" value="1"/>
</dbReference>
<dbReference type="GO" id="GO:0020037">
    <property type="term" value="F:heme binding"/>
    <property type="evidence" value="ECO:0007669"/>
    <property type="project" value="InterPro"/>
</dbReference>
<keyword evidence="4" id="KW-0349">Heme</keyword>
<dbReference type="GO" id="GO:0005576">
    <property type="term" value="C:extracellular region"/>
    <property type="evidence" value="ECO:0007669"/>
    <property type="project" value="UniProtKB-SubCell"/>
</dbReference>
<dbReference type="PRINTS" id="PR00457">
    <property type="entry name" value="ANPEROXIDASE"/>
</dbReference>
<dbReference type="InterPro" id="IPR010255">
    <property type="entry name" value="Haem_peroxidase_sf"/>
</dbReference>
<proteinExistence type="predicted"/>
<reference evidence="8" key="1">
    <citation type="journal article" date="2023" name="IScience">
        <title>Live-bearing cockroach genome reveals convergent evolutionary mechanisms linked to viviparity in insects and beyond.</title>
        <authorList>
            <person name="Fouks B."/>
            <person name="Harrison M.C."/>
            <person name="Mikhailova A.A."/>
            <person name="Marchal E."/>
            <person name="English S."/>
            <person name="Carruthers M."/>
            <person name="Jennings E.C."/>
            <person name="Chiamaka E.L."/>
            <person name="Frigard R.A."/>
            <person name="Pippel M."/>
            <person name="Attardo G.M."/>
            <person name="Benoit J.B."/>
            <person name="Bornberg-Bauer E."/>
            <person name="Tobe S.S."/>
        </authorList>
    </citation>
    <scope>NUCLEOTIDE SEQUENCE</scope>
    <source>
        <strain evidence="8">Stay&amp;Tobe</strain>
    </source>
</reference>
<gene>
    <name evidence="8" type="ORF">L9F63_013688</name>
</gene>
<dbReference type="EMBL" id="JASPKZ010002699">
    <property type="protein sequence ID" value="KAJ9595022.1"/>
    <property type="molecule type" value="Genomic_DNA"/>
</dbReference>
<dbReference type="AlphaFoldDB" id="A0AAD8AB37"/>
<keyword evidence="3" id="KW-0575">Peroxidase</keyword>
<feature type="non-terminal residue" evidence="8">
    <location>
        <position position="674"/>
    </location>
</feature>
<evidence type="ECO:0000256" key="4">
    <source>
        <dbReference type="ARBA" id="ARBA00022617"/>
    </source>
</evidence>
<keyword evidence="9" id="KW-1185">Reference proteome</keyword>
<keyword evidence="6" id="KW-0408">Iron</keyword>
<dbReference type="CDD" id="cd09823">
    <property type="entry name" value="peroxinectin_like"/>
    <property type="match status" value="1"/>
</dbReference>
<evidence type="ECO:0000256" key="7">
    <source>
        <dbReference type="SAM" id="MobiDB-lite"/>
    </source>
</evidence>
<dbReference type="PROSITE" id="PS50292">
    <property type="entry name" value="PEROXIDASE_3"/>
    <property type="match status" value="1"/>
</dbReference>
<evidence type="ECO:0000256" key="1">
    <source>
        <dbReference type="ARBA" id="ARBA00004613"/>
    </source>
</evidence>
<dbReference type="Proteomes" id="UP001233999">
    <property type="component" value="Unassembled WGS sequence"/>
</dbReference>
<evidence type="ECO:0000256" key="5">
    <source>
        <dbReference type="ARBA" id="ARBA00022729"/>
    </source>
</evidence>
<keyword evidence="4" id="KW-0479">Metal-binding</keyword>
<evidence type="ECO:0000256" key="3">
    <source>
        <dbReference type="ARBA" id="ARBA00022559"/>
    </source>
</evidence>
<evidence type="ECO:0000313" key="9">
    <source>
        <dbReference type="Proteomes" id="UP001233999"/>
    </source>
</evidence>
<keyword evidence="3" id="KW-0560">Oxidoreductase</keyword>
<accession>A0AAD8AB37</accession>
<comment type="subcellular location">
    <subcellularLocation>
        <location evidence="1">Secreted</location>
    </subcellularLocation>
</comment>
<comment type="caution">
    <text evidence="8">The sequence shown here is derived from an EMBL/GenBank/DDBJ whole genome shotgun (WGS) entry which is preliminary data.</text>
</comment>
<keyword evidence="2" id="KW-0964">Secreted</keyword>
<evidence type="ECO:0000256" key="2">
    <source>
        <dbReference type="ARBA" id="ARBA00022525"/>
    </source>
</evidence>
<protein>
    <recommendedName>
        <fullName evidence="10">Peroxidase</fullName>
    </recommendedName>
</protein>
<reference evidence="8" key="2">
    <citation type="submission" date="2023-05" db="EMBL/GenBank/DDBJ databases">
        <authorList>
            <person name="Fouks B."/>
        </authorList>
    </citation>
    <scope>NUCLEOTIDE SEQUENCE</scope>
    <source>
        <strain evidence="8">Stay&amp;Tobe</strain>
        <tissue evidence="8">Testes</tissue>
    </source>
</reference>
<dbReference type="FunFam" id="1.10.640.10:FF:000003">
    <property type="entry name" value="chorion peroxidase"/>
    <property type="match status" value="1"/>
</dbReference>